<dbReference type="InterPro" id="IPR059226">
    <property type="entry name" value="Choice_anch_Q_dom"/>
</dbReference>
<dbReference type="NCBIfam" id="NF041518">
    <property type="entry name" value="choice_anch_Q"/>
    <property type="match status" value="1"/>
</dbReference>
<dbReference type="SUPFAM" id="SSF51126">
    <property type="entry name" value="Pectin lyase-like"/>
    <property type="match status" value="1"/>
</dbReference>
<dbReference type="Proteomes" id="UP000179243">
    <property type="component" value="Unassembled WGS sequence"/>
</dbReference>
<comment type="caution">
    <text evidence="1">The sequence shown here is derived from an EMBL/GenBank/DDBJ whole genome shotgun (WGS) entry which is preliminary data.</text>
</comment>
<name>A0A1F7FF81_UNCRA</name>
<evidence type="ECO:0000313" key="1">
    <source>
        <dbReference type="EMBL" id="OGK05106.1"/>
    </source>
</evidence>
<protein>
    <submittedName>
        <fullName evidence="1">Uncharacterized protein</fullName>
    </submittedName>
</protein>
<accession>A0A1F7FF81</accession>
<dbReference type="Gene3D" id="2.160.20.10">
    <property type="entry name" value="Single-stranded right-handed beta-helix, Pectin lyase-like"/>
    <property type="match status" value="1"/>
</dbReference>
<evidence type="ECO:0000313" key="2">
    <source>
        <dbReference type="Proteomes" id="UP000179243"/>
    </source>
</evidence>
<dbReference type="InterPro" id="IPR012334">
    <property type="entry name" value="Pectin_lyas_fold"/>
</dbReference>
<proteinExistence type="predicted"/>
<sequence>MRNANLFLALPVILVLTVCSEGIGKTIALPQWRNIKTVADTLMSGDTILCDSGIYQGFELTNLYDSLNPLIIKSKVLHGAQVIAGSKVSFYGARGVVFDGFEVRGPNVSTNSGLVHVSNNADYITIKNCHIHNAPLDADCIKANQAGHVNVIGCDLHDPGLRAAGNGPQETCDYLDIHGGVVRGNIFRWTTQVARQYFNAKGGSSDIILENNIFLNHQGGVGDPAVQLGGYSGAQYIDGGYEGVREIMRNNIVIASTTGGVSFINCNGGYVYNNLFINCVTNAIVGVATSVGTGSNGGNTDVYLFNNIFYNANGDMPRVMGGSTSILSNFYHGNNLYYNGGGNILAGFYNPNTETGRVMADPLITMLDSGSYESIINSLAIAVTSPAIDSGAIPDAVTPGVPLDIRGASRPLGSAYDIGPLEVNPTKAENGGRNTIQKDRIVVCPNPFNPVTAITLNAAIAGGQYTLEIYDIYGRHIDAFKTNGAVLKKGFVWNAYGYASGIYLITVYTGTQVFSDRLVMLK</sequence>
<dbReference type="AlphaFoldDB" id="A0A1F7FF81"/>
<dbReference type="EMBL" id="MFYX01000061">
    <property type="protein sequence ID" value="OGK05106.1"/>
    <property type="molecule type" value="Genomic_DNA"/>
</dbReference>
<reference evidence="1 2" key="1">
    <citation type="journal article" date="2016" name="Nat. Commun.">
        <title>Thousands of microbial genomes shed light on interconnected biogeochemical processes in an aquifer system.</title>
        <authorList>
            <person name="Anantharaman K."/>
            <person name="Brown C.T."/>
            <person name="Hug L.A."/>
            <person name="Sharon I."/>
            <person name="Castelle C.J."/>
            <person name="Probst A.J."/>
            <person name="Thomas B.C."/>
            <person name="Singh A."/>
            <person name="Wilkins M.J."/>
            <person name="Karaoz U."/>
            <person name="Brodie E.L."/>
            <person name="Williams K.H."/>
            <person name="Hubbard S.S."/>
            <person name="Banfield J.F."/>
        </authorList>
    </citation>
    <scope>NUCLEOTIDE SEQUENCE [LARGE SCALE GENOMIC DNA]</scope>
</reference>
<dbReference type="InterPro" id="IPR011050">
    <property type="entry name" value="Pectin_lyase_fold/virulence"/>
</dbReference>
<organism evidence="1 2">
    <name type="scientific">Candidatus Raymondbacteria bacterium RIFOXYD12_FULL_49_13</name>
    <dbReference type="NCBI Taxonomy" id="1817890"/>
    <lineage>
        <taxon>Bacteria</taxon>
        <taxon>Raymondiibacteriota</taxon>
    </lineage>
</organism>
<dbReference type="InterPro" id="IPR026444">
    <property type="entry name" value="Secre_tail"/>
</dbReference>
<dbReference type="NCBIfam" id="TIGR04183">
    <property type="entry name" value="Por_Secre_tail"/>
    <property type="match status" value="1"/>
</dbReference>
<gene>
    <name evidence="1" type="ORF">A2519_13340</name>
</gene>